<sequence length="80" mass="8497">MTLPKATKHGGGRLCGEDWGLLRGAQQHSMHPPTPLRQQPTVVMAADGQCPTWVSAALTNEDTCLDGFKEVDGDVQLGAP</sequence>
<dbReference type="AlphaFoldDB" id="A0AAV6MUR9"/>
<proteinExistence type="predicted"/>
<feature type="domain" description="Pectinesterase inhibitor" evidence="1">
    <location>
        <begin position="51"/>
        <end position="72"/>
    </location>
</feature>
<evidence type="ECO:0000259" key="1">
    <source>
        <dbReference type="Pfam" id="PF04043"/>
    </source>
</evidence>
<comment type="caution">
    <text evidence="2">The sequence shown here is derived from an EMBL/GenBank/DDBJ whole genome shotgun (WGS) entry which is preliminary data.</text>
</comment>
<keyword evidence="3" id="KW-1185">Reference proteome</keyword>
<accession>A0AAV6MUR9</accession>
<gene>
    <name evidence="2" type="ORF">SDJN03_16671</name>
</gene>
<dbReference type="InterPro" id="IPR006501">
    <property type="entry name" value="Pectinesterase_inhib_dom"/>
</dbReference>
<feature type="non-terminal residue" evidence="2">
    <location>
        <position position="1"/>
    </location>
</feature>
<dbReference type="Proteomes" id="UP000685013">
    <property type="component" value="Chromosome 11"/>
</dbReference>
<dbReference type="Pfam" id="PF04043">
    <property type="entry name" value="PMEI"/>
    <property type="match status" value="1"/>
</dbReference>
<evidence type="ECO:0000313" key="3">
    <source>
        <dbReference type="Proteomes" id="UP000685013"/>
    </source>
</evidence>
<dbReference type="EMBL" id="JAGKQH010000011">
    <property type="protein sequence ID" value="KAG6588106.1"/>
    <property type="molecule type" value="Genomic_DNA"/>
</dbReference>
<protein>
    <recommendedName>
        <fullName evidence="1">Pectinesterase inhibitor domain-containing protein</fullName>
    </recommendedName>
</protein>
<evidence type="ECO:0000313" key="2">
    <source>
        <dbReference type="EMBL" id="KAG6588106.1"/>
    </source>
</evidence>
<dbReference type="GO" id="GO:0004857">
    <property type="term" value="F:enzyme inhibitor activity"/>
    <property type="evidence" value="ECO:0007669"/>
    <property type="project" value="InterPro"/>
</dbReference>
<organism evidence="2 3">
    <name type="scientific">Cucurbita argyrosperma subsp. sororia</name>
    <dbReference type="NCBI Taxonomy" id="37648"/>
    <lineage>
        <taxon>Eukaryota</taxon>
        <taxon>Viridiplantae</taxon>
        <taxon>Streptophyta</taxon>
        <taxon>Embryophyta</taxon>
        <taxon>Tracheophyta</taxon>
        <taxon>Spermatophyta</taxon>
        <taxon>Magnoliopsida</taxon>
        <taxon>eudicotyledons</taxon>
        <taxon>Gunneridae</taxon>
        <taxon>Pentapetalae</taxon>
        <taxon>rosids</taxon>
        <taxon>fabids</taxon>
        <taxon>Cucurbitales</taxon>
        <taxon>Cucurbitaceae</taxon>
        <taxon>Cucurbiteae</taxon>
        <taxon>Cucurbita</taxon>
    </lineage>
</organism>
<reference evidence="2 3" key="1">
    <citation type="journal article" date="2021" name="Hortic Res">
        <title>The domestication of Cucurbita argyrosperma as revealed by the genome of its wild relative.</title>
        <authorList>
            <person name="Barrera-Redondo J."/>
            <person name="Sanchez-de la Vega G."/>
            <person name="Aguirre-Liguori J.A."/>
            <person name="Castellanos-Morales G."/>
            <person name="Gutierrez-Guerrero Y.T."/>
            <person name="Aguirre-Dugua X."/>
            <person name="Aguirre-Planter E."/>
            <person name="Tenaillon M.I."/>
            <person name="Lira-Saade R."/>
            <person name="Eguiarte L.E."/>
        </authorList>
    </citation>
    <scope>NUCLEOTIDE SEQUENCE [LARGE SCALE GENOMIC DNA]</scope>
    <source>
        <strain evidence="2">JBR-2021</strain>
    </source>
</reference>
<name>A0AAV6MUR9_9ROSI</name>